<dbReference type="AlphaFoldDB" id="A0A1H0NJ74"/>
<feature type="region of interest" description="Disordered" evidence="1">
    <location>
        <begin position="1"/>
        <end position="41"/>
    </location>
</feature>
<dbReference type="EMBL" id="FNJJ01000002">
    <property type="protein sequence ID" value="SDO92671.1"/>
    <property type="molecule type" value="Genomic_DNA"/>
</dbReference>
<evidence type="ECO:0000313" key="3">
    <source>
        <dbReference type="Proteomes" id="UP000199460"/>
    </source>
</evidence>
<dbReference type="Proteomes" id="UP000199460">
    <property type="component" value="Unassembled WGS sequence"/>
</dbReference>
<sequence length="41" mass="4460">MFHTVLIANRGDQPRSGAATKSKCRTGVARHGDLATENRHV</sequence>
<reference evidence="3" key="1">
    <citation type="submission" date="2016-10" db="EMBL/GenBank/DDBJ databases">
        <authorList>
            <person name="Varghese N."/>
            <person name="Submissions S."/>
        </authorList>
    </citation>
    <scope>NUCLEOTIDE SEQUENCE [LARGE SCALE GENOMIC DNA]</scope>
    <source>
        <strain evidence="3">JCM 18416</strain>
    </source>
</reference>
<organism evidence="2 3">
    <name type="scientific">Ectopseudomonas guguanensis</name>
    <dbReference type="NCBI Taxonomy" id="1198456"/>
    <lineage>
        <taxon>Bacteria</taxon>
        <taxon>Pseudomonadati</taxon>
        <taxon>Pseudomonadota</taxon>
        <taxon>Gammaproteobacteria</taxon>
        <taxon>Pseudomonadales</taxon>
        <taxon>Pseudomonadaceae</taxon>
        <taxon>Ectopseudomonas</taxon>
    </lineage>
</organism>
<accession>A0A1H0NJ74</accession>
<feature type="compositionally biased region" description="Basic and acidic residues" evidence="1">
    <location>
        <begin position="30"/>
        <end position="41"/>
    </location>
</feature>
<evidence type="ECO:0000256" key="1">
    <source>
        <dbReference type="SAM" id="MobiDB-lite"/>
    </source>
</evidence>
<proteinExistence type="predicted"/>
<keyword evidence="3" id="KW-1185">Reference proteome</keyword>
<evidence type="ECO:0000313" key="2">
    <source>
        <dbReference type="EMBL" id="SDO92671.1"/>
    </source>
</evidence>
<name>A0A1H0NJ74_9GAMM</name>
<gene>
    <name evidence="2" type="ORF">SAMN05216213_102345</name>
</gene>
<protein>
    <submittedName>
        <fullName evidence="2">Uncharacterized protein</fullName>
    </submittedName>
</protein>